<evidence type="ECO:0000256" key="1">
    <source>
        <dbReference type="SAM" id="MobiDB-lite"/>
    </source>
</evidence>
<feature type="compositionally biased region" description="Basic and acidic residues" evidence="1">
    <location>
        <begin position="364"/>
        <end position="382"/>
    </location>
</feature>
<evidence type="ECO:0000313" key="3">
    <source>
        <dbReference type="Proteomes" id="UP001529510"/>
    </source>
</evidence>
<dbReference type="PANTHER" id="PTHR23005">
    <property type="entry name" value="RETINITIS PIGMENTOSA 1 PROTEIN"/>
    <property type="match status" value="1"/>
</dbReference>
<name>A0ABD0RRV7_CIRMR</name>
<dbReference type="Proteomes" id="UP001529510">
    <property type="component" value="Unassembled WGS sequence"/>
</dbReference>
<feature type="compositionally biased region" description="Basic and acidic residues" evidence="1">
    <location>
        <begin position="519"/>
        <end position="542"/>
    </location>
</feature>
<gene>
    <name evidence="2" type="ORF">M9458_004032</name>
</gene>
<feature type="region of interest" description="Disordered" evidence="1">
    <location>
        <begin position="1134"/>
        <end position="1165"/>
    </location>
</feature>
<feature type="compositionally biased region" description="Basic and acidic residues" evidence="1">
    <location>
        <begin position="759"/>
        <end position="774"/>
    </location>
</feature>
<feature type="compositionally biased region" description="Basic and acidic residues" evidence="1">
    <location>
        <begin position="480"/>
        <end position="497"/>
    </location>
</feature>
<feature type="compositionally biased region" description="Basic and acidic residues" evidence="1">
    <location>
        <begin position="881"/>
        <end position="942"/>
    </location>
</feature>
<proteinExistence type="predicted"/>
<feature type="region of interest" description="Disordered" evidence="1">
    <location>
        <begin position="46"/>
        <end position="127"/>
    </location>
</feature>
<feature type="region of interest" description="Disordered" evidence="1">
    <location>
        <begin position="1562"/>
        <end position="1591"/>
    </location>
</feature>
<feature type="compositionally biased region" description="Basic and acidic residues" evidence="1">
    <location>
        <begin position="1578"/>
        <end position="1591"/>
    </location>
</feature>
<feature type="region of interest" description="Disordered" evidence="1">
    <location>
        <begin position="1499"/>
        <end position="1549"/>
    </location>
</feature>
<feature type="compositionally biased region" description="Basic and acidic residues" evidence="1">
    <location>
        <begin position="626"/>
        <end position="702"/>
    </location>
</feature>
<feature type="region of interest" description="Disordered" evidence="1">
    <location>
        <begin position="361"/>
        <end position="506"/>
    </location>
</feature>
<evidence type="ECO:0000313" key="2">
    <source>
        <dbReference type="EMBL" id="KAL0200845.1"/>
    </source>
</evidence>
<feature type="compositionally biased region" description="Basic and acidic residues" evidence="1">
    <location>
        <begin position="807"/>
        <end position="845"/>
    </location>
</feature>
<dbReference type="EMBL" id="JAMKFB020000002">
    <property type="protein sequence ID" value="KAL0200845.1"/>
    <property type="molecule type" value="Genomic_DNA"/>
</dbReference>
<dbReference type="PANTHER" id="PTHR23005:SF4">
    <property type="entry name" value="OXYGEN-REGULATED PROTEIN 1"/>
    <property type="match status" value="1"/>
</dbReference>
<feature type="compositionally biased region" description="Low complexity" evidence="1">
    <location>
        <begin position="1361"/>
        <end position="1375"/>
    </location>
</feature>
<feature type="compositionally biased region" description="Acidic residues" evidence="1">
    <location>
        <begin position="1048"/>
        <end position="1060"/>
    </location>
</feature>
<organism evidence="2 3">
    <name type="scientific">Cirrhinus mrigala</name>
    <name type="common">Mrigala</name>
    <dbReference type="NCBI Taxonomy" id="683832"/>
    <lineage>
        <taxon>Eukaryota</taxon>
        <taxon>Metazoa</taxon>
        <taxon>Chordata</taxon>
        <taxon>Craniata</taxon>
        <taxon>Vertebrata</taxon>
        <taxon>Euteleostomi</taxon>
        <taxon>Actinopterygii</taxon>
        <taxon>Neopterygii</taxon>
        <taxon>Teleostei</taxon>
        <taxon>Ostariophysi</taxon>
        <taxon>Cypriniformes</taxon>
        <taxon>Cyprinidae</taxon>
        <taxon>Labeoninae</taxon>
        <taxon>Labeonini</taxon>
        <taxon>Cirrhinus</taxon>
    </lineage>
</organism>
<feature type="region of interest" description="Disordered" evidence="1">
    <location>
        <begin position="145"/>
        <end position="165"/>
    </location>
</feature>
<protein>
    <submittedName>
        <fullName evidence="2">Uncharacterized protein</fullName>
    </submittedName>
</protein>
<feature type="region of interest" description="Disordered" evidence="1">
    <location>
        <begin position="1284"/>
        <end position="1312"/>
    </location>
</feature>
<sequence length="1602" mass="178215">MNGVRSKSSKQKQELSESVSLPVLQLSSCSVNQYVESWLNKIEPESVPYDDETNHPEIAPRAVFQIGSDSTDNSEIKSDPEKDSVDVEGSCPEDNADERPTSRPPVQIRCEEEPAEPQRPIGFCKSMPILRVPSEQEDLVRMHKSSENLVPPDPSETSQSTEIKVRSGMKPVLQQLCLSVQSIKRVLSQTSLTPLEKEKSSSLPDFSSQVASAFGSPSRALLSFLSLMTLRDTKDESQASNSNVCPEALQVMQSLEKISNIKDEDEVKASLTSLQSSTSSKLKQSWRDFQEQNVFDESPPLSPRFSEQEFAVEVDLEGETDDQDKRHSFSIEHLLDELNMPEDLHREISSLVEGEVQYFNQPDLIKHDDTTSEISGKEKENEDGSLGGSLEKAADMEEENENIGQDNDKINDDDPVEPESQEPCLIQTHSPDSETIEEDQGNEDSVIAVPIPSPEGNGSDTSKPEVLETSDNSQMNAEIMQERIMYEDSESENKDNEANCSPRSEQKITDVAAEELSELSDHQDNMTEREVNVMPEIIKERDTDVEEEETIQNIRVTSEHSDALEPNDTNAKRSCSASETECVPVSDREAVELNEDNQYSTLEDCLREEADLSDSEETISDGGPEQENKSDSECKSIHSEPPKISLLHRDTEGECREQTTSDGGHEQEIKSESQCKSIHSDLSETSSPRRDTDGECSVREEADLSDFEETISDGGREQDNKSESECKSIHSEPPEKSSPHRDTEGECREQITSDGGPEQENKSESECKSIHSEPLEILSPHSDTEGECSVREEADLSDFEETISDGGPEHENKSESECKSIHSEPPEKLSPHRDTEGECSAREEADLSDFEETISDGGPEQENKSESECKSVYSEPPEISSPHRDREGECREQTSSDGEHEQENKFESKYKFIHSEPSETSLPHRDTEGECSVREEADHSDFEETISDGGPEQENKSESECKSIYSEPPEISSPHRDTEGECREQTSSDGGHEQELKSESECKSIHSEPSETSVAHCDTEGEYVEQTLDSSSQEDDQVMSPEVKDADQQEDALEVSEGEDPDPHCNSSCQYVSNDENVTPEAEYGKMQEIENGLMKEHDVNEVDHENSEVCERVDPDAEAGSCTISDYEVVDEDVTETKPNTSDSKQCEVQTLEEGSLNKKDSSAEECDVEEEDYECLLDSHNNMNGVRHSCTDTKDSVDGESCGSMSMSEHQFEKVESLGMEHGYHYLLQPAEISQELLDIINSALLSSTLTVASDSNGNLRIEPDKCKMREMFMACQRTDDQYGQKCLPSPSTSDLSDYRPETSDNGGYQSQELFTESGEEEAERLRIFREIIKQSSEKPKRINHVKENGLMKSSTWMTAKPTPSPSLKSSSLASFQDAKSAIHETLSHSRSLSDKSSLDGDSESVQCMTLKDNVDAREGVLIDKGRWLLKENHLIRNSPPVTMGMYGNGDTTSADTAQDNRSEDSAYPYCENQASHLAVISSSELEDMAKPPTPKCTYFNMSHSSDSDPLLDARSVNNGSGGRNSRRNKELKVSPMGESSKMWAKKNGSMSSFASVEFKLPDGKVHPQEGSQSQDSHRVQEEESREGLNLRCGQHCPIL</sequence>
<feature type="region of interest" description="Disordered" evidence="1">
    <location>
        <begin position="1355"/>
        <end position="1375"/>
    </location>
</feature>
<accession>A0ABD0RRV7</accession>
<feature type="compositionally biased region" description="Basic and acidic residues" evidence="1">
    <location>
        <begin position="714"/>
        <end position="751"/>
    </location>
</feature>
<feature type="compositionally biased region" description="Basic and acidic residues" evidence="1">
    <location>
        <begin position="74"/>
        <end position="85"/>
    </location>
</feature>
<keyword evidence="3" id="KW-1185">Reference proteome</keyword>
<feature type="compositionally biased region" description="Basic and acidic residues" evidence="1">
    <location>
        <begin position="973"/>
        <end position="1009"/>
    </location>
</feature>
<feature type="region of interest" description="Disordered" evidence="1">
    <location>
        <begin position="519"/>
        <end position="1068"/>
    </location>
</feature>
<reference evidence="2 3" key="1">
    <citation type="submission" date="2024-05" db="EMBL/GenBank/DDBJ databases">
        <title>Genome sequencing and assembly of Indian major carp, Cirrhinus mrigala (Hamilton, 1822).</title>
        <authorList>
            <person name="Mohindra V."/>
            <person name="Chowdhury L.M."/>
            <person name="Lal K."/>
            <person name="Jena J.K."/>
        </authorList>
    </citation>
    <scope>NUCLEOTIDE SEQUENCE [LARGE SCALE GENOMIC DNA]</scope>
    <source>
        <strain evidence="2">CM1030</strain>
        <tissue evidence="2">Blood</tissue>
    </source>
</reference>
<feature type="compositionally biased region" description="Polar residues" evidence="1">
    <location>
        <begin position="1138"/>
        <end position="1150"/>
    </location>
</feature>
<comment type="caution">
    <text evidence="2">The sequence shown here is derived from an EMBL/GenBank/DDBJ whole genome shotgun (WGS) entry which is preliminary data.</text>
</comment>
<feature type="compositionally biased region" description="Polar residues" evidence="1">
    <location>
        <begin position="567"/>
        <end position="579"/>
    </location>
</feature>
<feature type="compositionally biased region" description="Low complexity" evidence="1">
    <location>
        <begin position="963"/>
        <end position="972"/>
    </location>
</feature>
<feature type="compositionally biased region" description="Basic and acidic residues" evidence="1">
    <location>
        <begin position="782"/>
        <end position="794"/>
    </location>
</feature>